<evidence type="ECO:0000313" key="2">
    <source>
        <dbReference type="Proteomes" id="UP000238164"/>
    </source>
</evidence>
<dbReference type="Proteomes" id="UP000238164">
    <property type="component" value="Chromosome 1"/>
</dbReference>
<dbReference type="PANTHER" id="PTHR37694:SF1">
    <property type="entry name" value="SLR8022 PROTEIN"/>
    <property type="match status" value="1"/>
</dbReference>
<reference evidence="1 2" key="1">
    <citation type="submission" date="2018-02" db="EMBL/GenBank/DDBJ databases">
        <authorList>
            <person name="Cohen D.B."/>
            <person name="Kent A.D."/>
        </authorList>
    </citation>
    <scope>NUCLEOTIDE SEQUENCE [LARGE SCALE GENOMIC DNA]</scope>
    <source>
        <strain evidence="1">1</strain>
    </source>
</reference>
<dbReference type="EMBL" id="LT985188">
    <property type="protein sequence ID" value="SPD88491.1"/>
    <property type="molecule type" value="Genomic_DNA"/>
</dbReference>
<name>A0A2N9JLP2_9ACTN</name>
<dbReference type="InterPro" id="IPR011051">
    <property type="entry name" value="RmlC_Cupin_sf"/>
</dbReference>
<dbReference type="InterPro" id="IPR014710">
    <property type="entry name" value="RmlC-like_jellyroll"/>
</dbReference>
<keyword evidence="2" id="KW-1185">Reference proteome</keyword>
<proteinExistence type="predicted"/>
<dbReference type="AlphaFoldDB" id="A0A2N9JLP2"/>
<accession>A0A2N9JLP2</accession>
<dbReference type="SUPFAM" id="SSF51182">
    <property type="entry name" value="RmlC-like cupins"/>
    <property type="match status" value="1"/>
</dbReference>
<protein>
    <submittedName>
        <fullName evidence="1">Cupin domain protein</fullName>
    </submittedName>
</protein>
<sequence length="108" mass="11597">MTALQMTDLSDLAHLVSVQPEATVSRTVLRAEGTNVVLFAFDAGEELREHTAALPVLLQTLEGAFDITAAGRTVTLRPGDLIHLQTRLPHAVKALEPSKLALFLLTGN</sequence>
<dbReference type="CDD" id="cd02230">
    <property type="entry name" value="cupin_HP0902-like"/>
    <property type="match status" value="1"/>
</dbReference>
<dbReference type="PANTHER" id="PTHR37694">
    <property type="entry name" value="SLR8022 PROTEIN"/>
    <property type="match status" value="1"/>
</dbReference>
<dbReference type="KEGG" id="mgg:MPLG2_3461"/>
<dbReference type="Gene3D" id="2.60.120.10">
    <property type="entry name" value="Jelly Rolls"/>
    <property type="match status" value="1"/>
</dbReference>
<gene>
    <name evidence="1" type="ORF">MPLG2_3461</name>
</gene>
<organism evidence="1 2">
    <name type="scientific">Micropruina glycogenica</name>
    <dbReference type="NCBI Taxonomy" id="75385"/>
    <lineage>
        <taxon>Bacteria</taxon>
        <taxon>Bacillati</taxon>
        <taxon>Actinomycetota</taxon>
        <taxon>Actinomycetes</taxon>
        <taxon>Propionibacteriales</taxon>
        <taxon>Nocardioidaceae</taxon>
        <taxon>Micropruina</taxon>
    </lineage>
</organism>
<evidence type="ECO:0000313" key="1">
    <source>
        <dbReference type="EMBL" id="SPD88491.1"/>
    </source>
</evidence>